<organism evidence="12 13">
    <name type="scientific">Letharia lupina</name>
    <dbReference type="NCBI Taxonomy" id="560253"/>
    <lineage>
        <taxon>Eukaryota</taxon>
        <taxon>Fungi</taxon>
        <taxon>Dikarya</taxon>
        <taxon>Ascomycota</taxon>
        <taxon>Pezizomycotina</taxon>
        <taxon>Lecanoromycetes</taxon>
        <taxon>OSLEUM clade</taxon>
        <taxon>Lecanoromycetidae</taxon>
        <taxon>Lecanorales</taxon>
        <taxon>Lecanorineae</taxon>
        <taxon>Parmeliaceae</taxon>
        <taxon>Letharia</taxon>
    </lineage>
</organism>
<evidence type="ECO:0000256" key="8">
    <source>
        <dbReference type="SAM" id="Phobius"/>
    </source>
</evidence>
<dbReference type="EMBL" id="JACCJB010000007">
    <property type="protein sequence ID" value="KAF6225826.1"/>
    <property type="molecule type" value="Genomic_DNA"/>
</dbReference>
<keyword evidence="3" id="KW-0813">Transport</keyword>
<feature type="transmembrane region" description="Helical" evidence="8">
    <location>
        <begin position="394"/>
        <end position="421"/>
    </location>
</feature>
<feature type="transmembrane region" description="Helical" evidence="8">
    <location>
        <begin position="602"/>
        <end position="629"/>
    </location>
</feature>
<dbReference type="Pfam" id="PF02714">
    <property type="entry name" value="RSN1_7TM"/>
    <property type="match status" value="1"/>
</dbReference>
<protein>
    <recommendedName>
        <fullName evidence="14">DUF221-domain-containing protein</fullName>
    </recommendedName>
</protein>
<dbReference type="PANTHER" id="PTHR13018">
    <property type="entry name" value="PROBABLE MEMBRANE PROTEIN DUF221-RELATED"/>
    <property type="match status" value="1"/>
</dbReference>
<evidence type="ECO:0000256" key="5">
    <source>
        <dbReference type="ARBA" id="ARBA00022989"/>
    </source>
</evidence>
<feature type="transmembrane region" description="Helical" evidence="8">
    <location>
        <begin position="681"/>
        <end position="701"/>
    </location>
</feature>
<dbReference type="PANTHER" id="PTHR13018:SF149">
    <property type="entry name" value="DOMAIN PROTEIN, PUTATIVE (AFU_ORTHOLOGUE AFUA_3G11660)-RELATED"/>
    <property type="match status" value="1"/>
</dbReference>
<gene>
    <name evidence="12" type="ORF">HO133_009828</name>
</gene>
<evidence type="ECO:0000256" key="7">
    <source>
        <dbReference type="SAM" id="MobiDB-lite"/>
    </source>
</evidence>
<feature type="domain" description="CSC1/OSCA1-like cytosolic" evidence="11">
    <location>
        <begin position="215"/>
        <end position="381"/>
    </location>
</feature>
<proteinExistence type="inferred from homology"/>
<evidence type="ECO:0008006" key="14">
    <source>
        <dbReference type="Google" id="ProtNLM"/>
    </source>
</evidence>
<feature type="domain" description="CSC1/OSCA1-like 7TM region" evidence="9">
    <location>
        <begin position="392"/>
        <end position="674"/>
    </location>
</feature>
<keyword evidence="13" id="KW-1185">Reference proteome</keyword>
<comment type="subcellular location">
    <subcellularLocation>
        <location evidence="1">Membrane</location>
        <topology evidence="1">Multi-pass membrane protein</topology>
    </subcellularLocation>
</comment>
<evidence type="ECO:0000259" key="11">
    <source>
        <dbReference type="Pfam" id="PF14703"/>
    </source>
</evidence>
<dbReference type="AlphaFoldDB" id="A0A8H6CMF9"/>
<accession>A0A8H6CMF9</accession>
<feature type="compositionally biased region" description="Low complexity" evidence="7">
    <location>
        <begin position="865"/>
        <end position="877"/>
    </location>
</feature>
<keyword evidence="6 8" id="KW-0472">Membrane</keyword>
<dbReference type="InterPro" id="IPR027815">
    <property type="entry name" value="CSC1/OSCA1-like_cyt"/>
</dbReference>
<feature type="transmembrane region" description="Helical" evidence="8">
    <location>
        <begin position="656"/>
        <end position="675"/>
    </location>
</feature>
<feature type="transmembrane region" description="Helical" evidence="8">
    <location>
        <begin position="125"/>
        <end position="145"/>
    </location>
</feature>
<dbReference type="InterPro" id="IPR045122">
    <property type="entry name" value="Csc1-like"/>
</dbReference>
<dbReference type="GO" id="GO:0005886">
    <property type="term" value="C:plasma membrane"/>
    <property type="evidence" value="ECO:0007669"/>
    <property type="project" value="TreeGrafter"/>
</dbReference>
<evidence type="ECO:0000259" key="9">
    <source>
        <dbReference type="Pfam" id="PF02714"/>
    </source>
</evidence>
<dbReference type="InterPro" id="IPR003864">
    <property type="entry name" value="CSC1/OSCA1-like_7TM"/>
</dbReference>
<feature type="transmembrane region" description="Helical" evidence="8">
    <location>
        <begin position="486"/>
        <end position="510"/>
    </location>
</feature>
<dbReference type="RefSeq" id="XP_037154535.1">
    <property type="nucleotide sequence ID" value="XM_037300687.1"/>
</dbReference>
<feature type="region of interest" description="Disordered" evidence="7">
    <location>
        <begin position="850"/>
        <end position="968"/>
    </location>
</feature>
<evidence type="ECO:0000313" key="12">
    <source>
        <dbReference type="EMBL" id="KAF6225826.1"/>
    </source>
</evidence>
<feature type="transmembrane region" description="Helical" evidence="8">
    <location>
        <begin position="38"/>
        <end position="58"/>
    </location>
</feature>
<dbReference type="Pfam" id="PF14703">
    <property type="entry name" value="PHM7_cyt"/>
    <property type="match status" value="1"/>
</dbReference>
<evidence type="ECO:0000256" key="2">
    <source>
        <dbReference type="ARBA" id="ARBA00007779"/>
    </source>
</evidence>
<keyword evidence="5 8" id="KW-1133">Transmembrane helix</keyword>
<evidence type="ECO:0000259" key="10">
    <source>
        <dbReference type="Pfam" id="PF13967"/>
    </source>
</evidence>
<evidence type="ECO:0000313" key="13">
    <source>
        <dbReference type="Proteomes" id="UP000593566"/>
    </source>
</evidence>
<reference evidence="12 13" key="1">
    <citation type="journal article" date="2020" name="Genomics">
        <title>Complete, high-quality genomes from long-read metagenomic sequencing of two wolf lichen thalli reveals enigmatic genome architecture.</title>
        <authorList>
            <person name="McKenzie S.K."/>
            <person name="Walston R.F."/>
            <person name="Allen J.L."/>
        </authorList>
    </citation>
    <scope>NUCLEOTIDE SEQUENCE [LARGE SCALE GENOMIC DNA]</scope>
    <source>
        <strain evidence="12">WasteWater1</strain>
    </source>
</reference>
<comment type="similarity">
    <text evidence="2">Belongs to the CSC1 (TC 1.A.17) family.</text>
</comment>
<dbReference type="GO" id="GO:0005227">
    <property type="term" value="F:calcium-activated cation channel activity"/>
    <property type="evidence" value="ECO:0007669"/>
    <property type="project" value="InterPro"/>
</dbReference>
<keyword evidence="4 8" id="KW-0812">Transmembrane</keyword>
<feature type="transmembrane region" description="Helical" evidence="8">
    <location>
        <begin position="441"/>
        <end position="465"/>
    </location>
</feature>
<feature type="domain" description="CSC1/OSCA1-like N-terminal transmembrane" evidence="10">
    <location>
        <begin position="40"/>
        <end position="192"/>
    </location>
</feature>
<dbReference type="Proteomes" id="UP000593566">
    <property type="component" value="Unassembled WGS sequence"/>
</dbReference>
<feature type="transmembrane region" description="Helical" evidence="8">
    <location>
        <begin position="165"/>
        <end position="190"/>
    </location>
</feature>
<comment type="caution">
    <text evidence="12">The sequence shown here is derived from an EMBL/GenBank/DDBJ whole genome shotgun (WGS) entry which is preliminary data.</text>
</comment>
<dbReference type="Pfam" id="PF13967">
    <property type="entry name" value="RSN1_TM"/>
    <property type="match status" value="1"/>
</dbReference>
<evidence type="ECO:0000256" key="1">
    <source>
        <dbReference type="ARBA" id="ARBA00004141"/>
    </source>
</evidence>
<evidence type="ECO:0000256" key="3">
    <source>
        <dbReference type="ARBA" id="ARBA00022448"/>
    </source>
</evidence>
<evidence type="ECO:0000256" key="6">
    <source>
        <dbReference type="ARBA" id="ARBA00023136"/>
    </source>
</evidence>
<name>A0A8H6CMF9_9LECA</name>
<evidence type="ECO:0000256" key="4">
    <source>
        <dbReference type="ARBA" id="ARBA00022692"/>
    </source>
</evidence>
<dbReference type="InterPro" id="IPR032880">
    <property type="entry name" value="CSC1/OSCA1-like_N"/>
</dbReference>
<sequence>MSDPTAGTVDVQDCAQLKGAQQLLCLVADPFSNTFHQIAVFSALGYSVGTMILITLAFSIMRPHNSVVYAPKLKYADDKHAPPRIGKGMFAWFWPVASIKEAELVEKVGLDAAVFLRFTKMCRNIFALVTIVAIAILLPANVISSKKHAPGVVSHGFLTLSTPQYVAGPALWVHVVCAWAINIIVAFFLWRNYAAVTRLRRQYFESAEYLTALHSRTLMLTDISTASRTDEGILRLTDEVEQTSGLPRAAIARNVKELPELIEEHDQAVRELERVLAKYLKNPDSLPANRPTITPSKKYRKNNGGQKVDAIDYLTDRISELEMEIKHVRESIDKRNPMPFGFASYERIEDAHTVAYAAKKKHPHGTTIKMAPRPNDLIWKNLPLSKKDRNWKRFINNFWIAILTLIWVAPNALIGIFLSNLSNLANIWGGFKKEFHHHSTFWSIVQGIASPALTSLVYLILPIIFRRLSIHAGDTTKTSRERHVATKLYAFFVFNNLVVFSTFSVIFTFVQGVVLNPHHVGAWDAIKQGDFLLHLVYGLCQESPFWLTWLLQRNLGAAADLAQVLNLTWGWFNRTFMSPTPRQSIEWTAPPAIDYAVYYNYFLFYATVALCFVTVQPLVIPITAFYFAVDYWLKKYLLLYVLITKTESGGQYWRILFNRLVFATIFADFIIALILKSAGTWVMIGVMAPLPLLLIGFKLYCASTFDDQNEFYTRATLKDPEHLTDAGHKTRKNDRVGTKFGHPALYSKLMTPMVHAKAQHVIAQVYRGRLNSENNMSTPMGYSDIAMDPMSRDVPGKTARFAPEQQKERNMFEVVPESHLDFGYFKDRTDFSEEHGGDGELYGRAQDLVSERSSTPKSFLGRDGGSPSSSRASSPGPEGDLGRQSPQEPRQMHPAYRDRSRQSSGGRGNLYSNGNESERDLLSGAQPVGTTENEQQYGLDRWRTGGTGYIGVPQGEETGYEAYRGGGR</sequence>
<dbReference type="GeneID" id="59338223"/>